<dbReference type="eggNOG" id="COG0456">
    <property type="taxonomic scope" value="Bacteria"/>
</dbReference>
<dbReference type="OrthoDB" id="9127144at2"/>
<reference evidence="2" key="2">
    <citation type="submission" date="2009-06" db="EMBL/GenBank/DDBJ databases">
        <authorList>
            <person name="Sebastian Y."/>
            <person name="Madupu R."/>
            <person name="Durkin A.S."/>
            <person name="Torralba M."/>
            <person name="Methe B."/>
            <person name="Sutton G.G."/>
            <person name="Strausberg R.L."/>
            <person name="Nelson K.E."/>
        </authorList>
    </citation>
    <scope>NUCLEOTIDE SEQUENCE [LARGE SCALE GENOMIC DNA]</scope>
    <source>
        <strain evidence="2">ATCC 10379</strain>
    </source>
</reference>
<dbReference type="AlphaFoldDB" id="C5NYB8"/>
<dbReference type="SUPFAM" id="SSF55729">
    <property type="entry name" value="Acyl-CoA N-acyltransferases (Nat)"/>
    <property type="match status" value="1"/>
</dbReference>
<dbReference type="EMBL" id="ACDZ02000014">
    <property type="protein sequence ID" value="EER68094.1"/>
    <property type="molecule type" value="Genomic_DNA"/>
</dbReference>
<dbReference type="Pfam" id="PF00583">
    <property type="entry name" value="Acetyltransf_1"/>
    <property type="match status" value="1"/>
</dbReference>
<evidence type="ECO:0000313" key="2">
    <source>
        <dbReference type="EMBL" id="EER68094.1"/>
    </source>
</evidence>
<proteinExistence type="predicted"/>
<organism evidence="2 3">
    <name type="scientific">Gemella haemolysans ATCC 10379</name>
    <dbReference type="NCBI Taxonomy" id="546270"/>
    <lineage>
        <taxon>Bacteria</taxon>
        <taxon>Bacillati</taxon>
        <taxon>Bacillota</taxon>
        <taxon>Bacilli</taxon>
        <taxon>Bacillales</taxon>
        <taxon>Gemellaceae</taxon>
        <taxon>Gemella</taxon>
    </lineage>
</organism>
<accession>C5NYB8</accession>
<dbReference type="PROSITE" id="PS51186">
    <property type="entry name" value="GNAT"/>
    <property type="match status" value="1"/>
</dbReference>
<protein>
    <submittedName>
        <fullName evidence="2">Acetyltransferase, GNAT family</fullName>
    </submittedName>
</protein>
<dbReference type="CDD" id="cd04301">
    <property type="entry name" value="NAT_SF"/>
    <property type="match status" value="1"/>
</dbReference>
<dbReference type="InterPro" id="IPR050276">
    <property type="entry name" value="MshD_Acetyltransferase"/>
</dbReference>
<dbReference type="Proteomes" id="UP000006004">
    <property type="component" value="Unassembled WGS sequence"/>
</dbReference>
<dbReference type="RefSeq" id="WP_003145623.1">
    <property type="nucleotide sequence ID" value="NZ_ACDZ02000014.1"/>
</dbReference>
<dbReference type="PANTHER" id="PTHR43617">
    <property type="entry name" value="L-AMINO ACID N-ACETYLTRANSFERASE"/>
    <property type="match status" value="1"/>
</dbReference>
<evidence type="ECO:0000259" key="1">
    <source>
        <dbReference type="PROSITE" id="PS51186"/>
    </source>
</evidence>
<reference evidence="2" key="1">
    <citation type="submission" date="2009-01" db="EMBL/GenBank/DDBJ databases">
        <authorList>
            <person name="Fulton L."/>
            <person name="Clifton S."/>
            <person name="Chinwalla A.T."/>
            <person name="Mitreva M."/>
            <person name="Sodergren E."/>
            <person name="Weinstock G."/>
            <person name="Clifton S."/>
            <person name="Dooling D.J."/>
            <person name="Fulton B."/>
            <person name="Minx P."/>
            <person name="Pepin K.H."/>
            <person name="Johnson M."/>
            <person name="Bhonagiri V."/>
            <person name="Nash W.E."/>
            <person name="Mardis E.R."/>
            <person name="Wilson R.K."/>
        </authorList>
    </citation>
    <scope>NUCLEOTIDE SEQUENCE [LARGE SCALE GENOMIC DNA]</scope>
    <source>
        <strain evidence="2">ATCC 10379</strain>
    </source>
</reference>
<evidence type="ECO:0000313" key="3">
    <source>
        <dbReference type="Proteomes" id="UP000006004"/>
    </source>
</evidence>
<dbReference type="GeneID" id="93287497"/>
<dbReference type="InterPro" id="IPR016181">
    <property type="entry name" value="Acyl_CoA_acyltransferase"/>
</dbReference>
<dbReference type="InterPro" id="IPR000182">
    <property type="entry name" value="GNAT_dom"/>
</dbReference>
<sequence length="161" mass="18229">MLKLKKINRNNIGEILKLEVFDNQKSFVATNNSSIIEAYIAITDNNDVFTFGIYKDDTPIGFLMIGFDVNLDDEGAPKIAKGNYNIWRLMVDKKFQGQGFGKKAMNLALEFINTFPCGTAKYCWLSYESDNNVARELYKSVGFVETDEKDGDEIVAILELK</sequence>
<name>C5NYB8_9BACL</name>
<feature type="domain" description="N-acetyltransferase" evidence="1">
    <location>
        <begin position="2"/>
        <end position="161"/>
    </location>
</feature>
<dbReference type="GO" id="GO:0016747">
    <property type="term" value="F:acyltransferase activity, transferring groups other than amino-acyl groups"/>
    <property type="evidence" value="ECO:0007669"/>
    <property type="project" value="InterPro"/>
</dbReference>
<gene>
    <name evidence="2" type="ORF">GEMHA0001_0456</name>
</gene>
<comment type="caution">
    <text evidence="2">The sequence shown here is derived from an EMBL/GenBank/DDBJ whole genome shotgun (WGS) entry which is preliminary data.</text>
</comment>
<dbReference type="Gene3D" id="3.40.630.30">
    <property type="match status" value="1"/>
</dbReference>
<keyword evidence="3" id="KW-1185">Reference proteome</keyword>